<keyword evidence="4 5" id="KW-0720">Serine protease</keyword>
<reference evidence="9 10" key="1">
    <citation type="submission" date="2018-06" db="EMBL/GenBank/DDBJ databases">
        <authorList>
            <consortium name="Pathogen Informatics"/>
            <person name="Doyle S."/>
        </authorList>
    </citation>
    <scope>NUCLEOTIDE SEQUENCE [LARGE SCALE GENOMIC DNA]</scope>
    <source>
        <strain evidence="9 10">NCTC12151</strain>
    </source>
</reference>
<dbReference type="AlphaFoldDB" id="A0A2X4UXT2"/>
<evidence type="ECO:0000259" key="8">
    <source>
        <dbReference type="PROSITE" id="PS50106"/>
    </source>
</evidence>
<dbReference type="Pfam" id="PF00595">
    <property type="entry name" value="PDZ"/>
    <property type="match status" value="1"/>
</dbReference>
<comment type="similarity">
    <text evidence="1 5">Belongs to the peptidase S41A family.</text>
</comment>
<accession>A0A2X4UXT2</accession>
<dbReference type="NCBIfam" id="TIGR00225">
    <property type="entry name" value="prc"/>
    <property type="match status" value="1"/>
</dbReference>
<dbReference type="Pfam" id="PF03572">
    <property type="entry name" value="Peptidase_S41"/>
    <property type="match status" value="1"/>
</dbReference>
<dbReference type="PROSITE" id="PS50106">
    <property type="entry name" value="PDZ"/>
    <property type="match status" value="1"/>
</dbReference>
<dbReference type="GO" id="GO:0007165">
    <property type="term" value="P:signal transduction"/>
    <property type="evidence" value="ECO:0007669"/>
    <property type="project" value="TreeGrafter"/>
</dbReference>
<keyword evidence="2 5" id="KW-0645">Protease</keyword>
<dbReference type="FunFam" id="2.30.42.10:FF:000083">
    <property type="entry name" value="Tail-specific protease"/>
    <property type="match status" value="1"/>
</dbReference>
<dbReference type="InterPro" id="IPR004447">
    <property type="entry name" value="Peptidase_S41A"/>
</dbReference>
<dbReference type="PANTHER" id="PTHR32060:SF22">
    <property type="entry name" value="CARBOXYL-TERMINAL-PROCESSING PEPTIDASE 3, CHLOROPLASTIC"/>
    <property type="match status" value="1"/>
</dbReference>
<feature type="domain" description="PDZ" evidence="8">
    <location>
        <begin position="237"/>
        <end position="307"/>
    </location>
</feature>
<dbReference type="Pfam" id="PF11818">
    <property type="entry name" value="DUF3340"/>
    <property type="match status" value="1"/>
</dbReference>
<dbReference type="EC" id="3.4.21.102" evidence="9"/>
<dbReference type="CDD" id="cd07560">
    <property type="entry name" value="Peptidase_S41_CPP"/>
    <property type="match status" value="1"/>
</dbReference>
<feature type="signal peptide" evidence="7">
    <location>
        <begin position="1"/>
        <end position="21"/>
    </location>
</feature>
<dbReference type="SUPFAM" id="SSF52096">
    <property type="entry name" value="ClpP/crotonase"/>
    <property type="match status" value="1"/>
</dbReference>
<evidence type="ECO:0000313" key="9">
    <source>
        <dbReference type="EMBL" id="SQI40588.1"/>
    </source>
</evidence>
<dbReference type="GO" id="GO:0004252">
    <property type="term" value="F:serine-type endopeptidase activity"/>
    <property type="evidence" value="ECO:0007669"/>
    <property type="project" value="UniProtKB-EC"/>
</dbReference>
<keyword evidence="10" id="KW-1185">Reference proteome</keyword>
<gene>
    <name evidence="9" type="primary">prc</name>
    <name evidence="9" type="ORF">NCTC12151_01680</name>
</gene>
<dbReference type="OrthoDB" id="9812068at2"/>
<keyword evidence="3 5" id="KW-0378">Hydrolase</keyword>
<dbReference type="Gene3D" id="2.30.42.10">
    <property type="match status" value="1"/>
</dbReference>
<evidence type="ECO:0000256" key="7">
    <source>
        <dbReference type="SAM" id="SignalP"/>
    </source>
</evidence>
<protein>
    <submittedName>
        <fullName evidence="9">Tail-specific protease</fullName>
        <ecNumber evidence="9">3.4.21.102</ecNumber>
    </submittedName>
</protein>
<dbReference type="InterPro" id="IPR040573">
    <property type="entry name" value="TSP_N"/>
</dbReference>
<proteinExistence type="inferred from homology"/>
<dbReference type="Gene3D" id="3.90.226.10">
    <property type="entry name" value="2-enoyl-CoA Hydratase, Chain A, domain 1"/>
    <property type="match status" value="1"/>
</dbReference>
<dbReference type="NCBIfam" id="NF008388">
    <property type="entry name" value="PRK11186.1"/>
    <property type="match status" value="1"/>
</dbReference>
<dbReference type="EMBL" id="LS483470">
    <property type="protein sequence ID" value="SQI40588.1"/>
    <property type="molecule type" value="Genomic_DNA"/>
</dbReference>
<evidence type="ECO:0000313" key="10">
    <source>
        <dbReference type="Proteomes" id="UP000249005"/>
    </source>
</evidence>
<keyword evidence="7" id="KW-0732">Signal</keyword>
<dbReference type="InterPro" id="IPR020992">
    <property type="entry name" value="Tail_Prtase_C"/>
</dbReference>
<dbReference type="Gene3D" id="3.30.750.44">
    <property type="match status" value="1"/>
</dbReference>
<dbReference type="InterPro" id="IPR005151">
    <property type="entry name" value="Tail-specific_protease"/>
</dbReference>
<dbReference type="RefSeq" id="WP_111740223.1">
    <property type="nucleotide sequence ID" value="NZ_LR698987.1"/>
</dbReference>
<dbReference type="Pfam" id="PF17804">
    <property type="entry name" value="TSP_NTD"/>
    <property type="match status" value="1"/>
</dbReference>
<evidence type="ECO:0000256" key="4">
    <source>
        <dbReference type="ARBA" id="ARBA00022825"/>
    </source>
</evidence>
<keyword evidence="6" id="KW-0175">Coiled coil</keyword>
<evidence type="ECO:0000256" key="5">
    <source>
        <dbReference type="RuleBase" id="RU004404"/>
    </source>
</evidence>
<evidence type="ECO:0000256" key="2">
    <source>
        <dbReference type="ARBA" id="ARBA00022670"/>
    </source>
</evidence>
<evidence type="ECO:0000256" key="1">
    <source>
        <dbReference type="ARBA" id="ARBA00009179"/>
    </source>
</evidence>
<sequence>MNNLIRLTAIASLFLAGLSYAKEATPRIEQIPDLQQEVQHSAVSERVTSRFTRSHYRQFTLDDAFSEKIFNRYLNMLDFSHNVLLASDIEKFADKKSALDDELKSGQLDTAYALYNYAQKRRLERLNYALSLLDKPMTFDNDDVIEVDRSKSSWPTTDAELDKLWYQKVKYDALNLTLAGKKWPEIKDILTKRYQSAIKRLTQAKSEDVFQTFMNAFAREIDPHTSYLSPRNTEQFNTEMSLSLEGIGAVLMMEDDYTQINSLVPGGPAAKSKAIAVGDKIVGVGQQDKPIVDVIGWRLDDVVALIKGPKGSKVRLEILPAGKGAKSKVVTITRERIRLEDRAVKMTLKTVGKKKVGVLDIPGFYVGLTDDVKTQLQKLTSQNVDSIIIDLRGNGGGALTEAVSLSGLFIPSGPVVQVRDNNGKIREDSDTDSIVYYKGPLVVLVDRFSASASEIFAAAMQDYGRALIVGEPTFGKGTVQQHRALNRIYDQMLRPDWPDLGSVQYTIQKFYRINGGSTQRKGVTPDVVMPTGVDPAETGESFEDNALPWDSVAKANYTPLGNEARYVPTLIGEHDARIAKNAEFQYIAQDIARYKANKDKRSTISLNLAKREKESAEDDATRLNRINERLVREGKKKLKSLEDLPKDYKEPDPYLDETVQIALDLAALEKADAATAAKK</sequence>
<dbReference type="CDD" id="cd06782">
    <property type="entry name" value="cpPDZ_CPP-like"/>
    <property type="match status" value="1"/>
</dbReference>
<evidence type="ECO:0000256" key="3">
    <source>
        <dbReference type="ARBA" id="ARBA00022801"/>
    </source>
</evidence>
<dbReference type="SMART" id="SM00245">
    <property type="entry name" value="TSPc"/>
    <property type="match status" value="1"/>
</dbReference>
<dbReference type="Proteomes" id="UP000249005">
    <property type="component" value="Chromosome 1"/>
</dbReference>
<dbReference type="InterPro" id="IPR036034">
    <property type="entry name" value="PDZ_sf"/>
</dbReference>
<dbReference type="InterPro" id="IPR029045">
    <property type="entry name" value="ClpP/crotonase-like_dom_sf"/>
</dbReference>
<evidence type="ECO:0000256" key="6">
    <source>
        <dbReference type="SAM" id="Coils"/>
    </source>
</evidence>
<organism evidence="9 10">
    <name type="scientific">Leminorella richardii</name>
    <dbReference type="NCBI Taxonomy" id="158841"/>
    <lineage>
        <taxon>Bacteria</taxon>
        <taxon>Pseudomonadati</taxon>
        <taxon>Pseudomonadota</taxon>
        <taxon>Gammaproteobacteria</taxon>
        <taxon>Enterobacterales</taxon>
        <taxon>Budviciaceae</taxon>
        <taxon>Leminorella</taxon>
    </lineage>
</organism>
<dbReference type="InterPro" id="IPR001478">
    <property type="entry name" value="PDZ"/>
</dbReference>
<name>A0A2X4UXT2_9GAMM</name>
<dbReference type="GO" id="GO:0030288">
    <property type="term" value="C:outer membrane-bounded periplasmic space"/>
    <property type="evidence" value="ECO:0007669"/>
    <property type="project" value="TreeGrafter"/>
</dbReference>
<dbReference type="SUPFAM" id="SSF50156">
    <property type="entry name" value="PDZ domain-like"/>
    <property type="match status" value="1"/>
</dbReference>
<dbReference type="PANTHER" id="PTHR32060">
    <property type="entry name" value="TAIL-SPECIFIC PROTEASE"/>
    <property type="match status" value="1"/>
</dbReference>
<feature type="chain" id="PRO_5015954515" evidence="7">
    <location>
        <begin position="22"/>
        <end position="679"/>
    </location>
</feature>
<feature type="coiled-coil region" evidence="6">
    <location>
        <begin position="606"/>
        <end position="633"/>
    </location>
</feature>
<dbReference type="SMART" id="SM00228">
    <property type="entry name" value="PDZ"/>
    <property type="match status" value="1"/>
</dbReference>
<dbReference type="KEGG" id="lri:NCTC12151_01680"/>
<dbReference type="GO" id="GO:0006508">
    <property type="term" value="P:proteolysis"/>
    <property type="evidence" value="ECO:0007669"/>
    <property type="project" value="UniProtKB-KW"/>
</dbReference>